<name>A0A518CFW5_9BACT</name>
<dbReference type="EMBL" id="CP036289">
    <property type="protein sequence ID" value="QDU78105.1"/>
    <property type="molecule type" value="Genomic_DNA"/>
</dbReference>
<feature type="transmembrane region" description="Helical" evidence="1">
    <location>
        <begin position="9"/>
        <end position="34"/>
    </location>
</feature>
<dbReference type="KEGG" id="bvo:Pan97_51860"/>
<evidence type="ECO:0000313" key="3">
    <source>
        <dbReference type="Proteomes" id="UP000318626"/>
    </source>
</evidence>
<feature type="transmembrane region" description="Helical" evidence="1">
    <location>
        <begin position="46"/>
        <end position="65"/>
    </location>
</feature>
<evidence type="ECO:0000256" key="1">
    <source>
        <dbReference type="SAM" id="Phobius"/>
    </source>
</evidence>
<dbReference type="AlphaFoldDB" id="A0A518CFW5"/>
<evidence type="ECO:0000313" key="2">
    <source>
        <dbReference type="EMBL" id="QDU78105.1"/>
    </source>
</evidence>
<gene>
    <name evidence="2" type="ORF">Pan97_51860</name>
</gene>
<keyword evidence="1" id="KW-0472">Membrane</keyword>
<protein>
    <submittedName>
        <fullName evidence="2">Uncharacterized protein</fullName>
    </submittedName>
</protein>
<dbReference type="Proteomes" id="UP000318626">
    <property type="component" value="Chromosome"/>
</dbReference>
<proteinExistence type="predicted"/>
<keyword evidence="3" id="KW-1185">Reference proteome</keyword>
<accession>A0A518CFW5</accession>
<keyword evidence="1" id="KW-0812">Transmembrane</keyword>
<dbReference type="RefSeq" id="WP_144977672.1">
    <property type="nucleotide sequence ID" value="NZ_CP036289.1"/>
</dbReference>
<dbReference type="OrthoDB" id="284395at2"/>
<keyword evidence="1" id="KW-1133">Transmembrane helix</keyword>
<reference evidence="3" key="1">
    <citation type="submission" date="2019-02" db="EMBL/GenBank/DDBJ databases">
        <title>Deep-cultivation of Planctomycetes and their phenomic and genomic characterization uncovers novel biology.</title>
        <authorList>
            <person name="Wiegand S."/>
            <person name="Jogler M."/>
            <person name="Boedeker C."/>
            <person name="Pinto D."/>
            <person name="Vollmers J."/>
            <person name="Rivas-Marin E."/>
            <person name="Kohn T."/>
            <person name="Peeters S.H."/>
            <person name="Heuer A."/>
            <person name="Rast P."/>
            <person name="Oberbeckmann S."/>
            <person name="Bunk B."/>
            <person name="Jeske O."/>
            <person name="Meyerdierks A."/>
            <person name="Storesund J.E."/>
            <person name="Kallscheuer N."/>
            <person name="Luecker S."/>
            <person name="Lage O.M."/>
            <person name="Pohl T."/>
            <person name="Merkel B.J."/>
            <person name="Hornburger P."/>
            <person name="Mueller R.-W."/>
            <person name="Bruemmer F."/>
            <person name="Labrenz M."/>
            <person name="Spormann A.M."/>
            <person name="Op den Camp H."/>
            <person name="Overmann J."/>
            <person name="Amann R."/>
            <person name="Jetten M.S.M."/>
            <person name="Mascher T."/>
            <person name="Medema M.H."/>
            <person name="Devos D.P."/>
            <person name="Kaster A.-K."/>
            <person name="Ovreas L."/>
            <person name="Rohde M."/>
            <person name="Galperin M.Y."/>
            <person name="Jogler C."/>
        </authorList>
    </citation>
    <scope>NUCLEOTIDE SEQUENCE [LARGE SCALE GENOMIC DNA]</scope>
    <source>
        <strain evidence="3">Pan97</strain>
    </source>
</reference>
<organism evidence="2 3">
    <name type="scientific">Bremerella volcania</name>
    <dbReference type="NCBI Taxonomy" id="2527984"/>
    <lineage>
        <taxon>Bacteria</taxon>
        <taxon>Pseudomonadati</taxon>
        <taxon>Planctomycetota</taxon>
        <taxon>Planctomycetia</taxon>
        <taxon>Pirellulales</taxon>
        <taxon>Pirellulaceae</taxon>
        <taxon>Bremerella</taxon>
    </lineage>
</organism>
<sequence length="76" mass="8431">MASESKNTVYLMAGVIAALALWGIYLAIGSYLGLAEGTRGYDIRRGLIVFACMAGFLLFWGVLLWNRRRRLGSDDE</sequence>